<dbReference type="InterPro" id="IPR006059">
    <property type="entry name" value="SBP"/>
</dbReference>
<feature type="domain" description="HTH lacI-type" evidence="4">
    <location>
        <begin position="2"/>
        <end position="55"/>
    </location>
</feature>
<dbReference type="GO" id="GO:0000976">
    <property type="term" value="F:transcription cis-regulatory region binding"/>
    <property type="evidence" value="ECO:0007669"/>
    <property type="project" value="TreeGrafter"/>
</dbReference>
<dbReference type="SUPFAM" id="SSF53850">
    <property type="entry name" value="Periplasmic binding protein-like II"/>
    <property type="match status" value="1"/>
</dbReference>
<gene>
    <name evidence="5" type="ORF">SAMN02745158_00609</name>
</gene>
<proteinExistence type="predicted"/>
<dbReference type="SUPFAM" id="SSF47413">
    <property type="entry name" value="lambda repressor-like DNA-binding domains"/>
    <property type="match status" value="1"/>
</dbReference>
<reference evidence="5 6" key="1">
    <citation type="submission" date="2016-11" db="EMBL/GenBank/DDBJ databases">
        <authorList>
            <person name="Jaros S."/>
            <person name="Januszkiewicz K."/>
            <person name="Wedrychowicz H."/>
        </authorList>
    </citation>
    <scope>NUCLEOTIDE SEQUENCE [LARGE SCALE GENOMIC DNA]</scope>
    <source>
        <strain evidence="5 6">DSM 17459</strain>
    </source>
</reference>
<evidence type="ECO:0000256" key="3">
    <source>
        <dbReference type="ARBA" id="ARBA00023163"/>
    </source>
</evidence>
<dbReference type="Proteomes" id="UP000184245">
    <property type="component" value="Unassembled WGS sequence"/>
</dbReference>
<keyword evidence="6" id="KW-1185">Reference proteome</keyword>
<dbReference type="InterPro" id="IPR028082">
    <property type="entry name" value="Peripla_BP_I"/>
</dbReference>
<dbReference type="InterPro" id="IPR010982">
    <property type="entry name" value="Lambda_DNA-bd_dom_sf"/>
</dbReference>
<evidence type="ECO:0000256" key="1">
    <source>
        <dbReference type="ARBA" id="ARBA00023015"/>
    </source>
</evidence>
<dbReference type="PROSITE" id="PS50932">
    <property type="entry name" value="HTH_LACI_2"/>
    <property type="match status" value="1"/>
</dbReference>
<accession>A0A1M4TVV2</accession>
<dbReference type="Gene3D" id="3.40.190.10">
    <property type="entry name" value="Periplasmic binding protein-like II"/>
    <property type="match status" value="2"/>
</dbReference>
<dbReference type="STRING" id="1122155.SAMN02745158_00609"/>
<name>A0A1M4TVV2_9CLOT</name>
<evidence type="ECO:0000313" key="5">
    <source>
        <dbReference type="EMBL" id="SHE48504.1"/>
    </source>
</evidence>
<dbReference type="SMART" id="SM00354">
    <property type="entry name" value="HTH_LACI"/>
    <property type="match status" value="1"/>
</dbReference>
<dbReference type="Gene3D" id="1.10.260.40">
    <property type="entry name" value="lambda repressor-like DNA-binding domains"/>
    <property type="match status" value="1"/>
</dbReference>
<evidence type="ECO:0000313" key="6">
    <source>
        <dbReference type="Proteomes" id="UP000184245"/>
    </source>
</evidence>
<dbReference type="Gene3D" id="3.40.50.2300">
    <property type="match status" value="2"/>
</dbReference>
<dbReference type="PANTHER" id="PTHR30146:SF109">
    <property type="entry name" value="HTH-TYPE TRANSCRIPTIONAL REGULATOR GALS"/>
    <property type="match status" value="1"/>
</dbReference>
<dbReference type="Pfam" id="PF00356">
    <property type="entry name" value="LacI"/>
    <property type="match status" value="1"/>
</dbReference>
<dbReference type="Pfam" id="PF01547">
    <property type="entry name" value="SBP_bac_1"/>
    <property type="match status" value="1"/>
</dbReference>
<dbReference type="RefSeq" id="WP_072848899.1">
    <property type="nucleotide sequence ID" value="NZ_FQVI01000002.1"/>
</dbReference>
<dbReference type="SUPFAM" id="SSF53822">
    <property type="entry name" value="Periplasmic binding protein-like I"/>
    <property type="match status" value="1"/>
</dbReference>
<keyword evidence="1" id="KW-0805">Transcription regulation</keyword>
<keyword evidence="2" id="KW-0238">DNA-binding</keyword>
<evidence type="ECO:0000259" key="4">
    <source>
        <dbReference type="PROSITE" id="PS50932"/>
    </source>
</evidence>
<dbReference type="OrthoDB" id="9770625at2"/>
<dbReference type="GO" id="GO:0003700">
    <property type="term" value="F:DNA-binding transcription factor activity"/>
    <property type="evidence" value="ECO:0007669"/>
    <property type="project" value="TreeGrafter"/>
</dbReference>
<dbReference type="PROSITE" id="PS00356">
    <property type="entry name" value="HTH_LACI_1"/>
    <property type="match status" value="1"/>
</dbReference>
<dbReference type="AlphaFoldDB" id="A0A1M4TVV2"/>
<evidence type="ECO:0000256" key="2">
    <source>
        <dbReference type="ARBA" id="ARBA00023125"/>
    </source>
</evidence>
<sequence>MATIKEVAKLANVSLGTVSNVLNGKTQNEELIQRVEAAMEQLSYRPDANARSLKNTRSGVIGVILPDILQADLADFLLELERLLREKGYHILVKFSRNNRLIEKQCIEAFLEQCVDGIILYSVQRRKPVTLLEKSKVPAVIISRSETEQFAGDKIIIDYSRAFTQAMEECAASHWKRVGLILEKDLLQEEDLSGIYHRFYPENDFIKVVDGSQERGFQAFFQLYTADPHLDCIIAGSATIANGVKRAIDILEVPGIPVIVMKESSWMEDAGYFAAQLTVSPKVMAQKTAERLLEAVRRPHLHENMTTFLHADYDKIEPATAGIKKAEHDLRFAMYDCSSSRSLQMLSRIYEKESGRKIIFDLYSYGELEELLYQKSGEKDSYYDGFMMDITWLEGLIESGGVKNLDALWKDHRGYFEGVIDGVVKEYGMYVESLYAIPFMSGALLLFYQKDLFENRALQMRFKRKYKEDLLPPQTWAQFNLIAEFFTKEYNPQSPVMYGASLPRGENVYTALSFLCHLWSYGSRVFDENGDVSINDSNAAAALRNLVLSYKYTSGKQLCSWNEVADEFARGNSAMVLLYDSDAGDINNYTKSKVAGNLGYSQIPGGAPVLGGWSLGLNRYGTHQEDAQNFLLWACGSQNGIPLSLLGGSTLRKEYYRRADLENLEPWKCLILKCYEQSKKRFMPEILDESRWKNNIYTSLIPKEIERVLKGEISEQEALRNMETNIRRLLER</sequence>
<dbReference type="PANTHER" id="PTHR30146">
    <property type="entry name" value="LACI-RELATED TRANSCRIPTIONAL REPRESSOR"/>
    <property type="match status" value="1"/>
</dbReference>
<dbReference type="CDD" id="cd01392">
    <property type="entry name" value="HTH_LacI"/>
    <property type="match status" value="1"/>
</dbReference>
<keyword evidence="3" id="KW-0804">Transcription</keyword>
<dbReference type="InterPro" id="IPR000843">
    <property type="entry name" value="HTH_LacI"/>
</dbReference>
<organism evidence="5 6">
    <name type="scientific">Lactonifactor longoviformis DSM 17459</name>
    <dbReference type="NCBI Taxonomy" id="1122155"/>
    <lineage>
        <taxon>Bacteria</taxon>
        <taxon>Bacillati</taxon>
        <taxon>Bacillota</taxon>
        <taxon>Clostridia</taxon>
        <taxon>Eubacteriales</taxon>
        <taxon>Clostridiaceae</taxon>
        <taxon>Lactonifactor</taxon>
    </lineage>
</organism>
<protein>
    <submittedName>
        <fullName evidence="5">Transcriptional regulator, LacI family</fullName>
    </submittedName>
</protein>
<dbReference type="EMBL" id="FQVI01000002">
    <property type="protein sequence ID" value="SHE48504.1"/>
    <property type="molecule type" value="Genomic_DNA"/>
</dbReference>